<keyword evidence="7" id="KW-0472">Membrane</keyword>
<evidence type="ECO:0000256" key="9">
    <source>
        <dbReference type="SAM" id="SignalP"/>
    </source>
</evidence>
<evidence type="ECO:0000256" key="8">
    <source>
        <dbReference type="PROSITE-ProRule" id="PRU00175"/>
    </source>
</evidence>
<evidence type="ECO:0000256" key="5">
    <source>
        <dbReference type="ARBA" id="ARBA00022833"/>
    </source>
</evidence>
<proteinExistence type="predicted"/>
<keyword evidence="4 8" id="KW-0863">Zinc-finger</keyword>
<keyword evidence="6" id="KW-1133">Transmembrane helix</keyword>
<dbReference type="PANTHER" id="PTHR47168">
    <property type="entry name" value="RING ZINC FINGER DOMAIN SUPERFAMILY PROTEIN-RELATED"/>
    <property type="match status" value="1"/>
</dbReference>
<dbReference type="InterPro" id="IPR013083">
    <property type="entry name" value="Znf_RING/FYVE/PHD"/>
</dbReference>
<gene>
    <name evidence="11" type="ORF">PRUPE_2G117000</name>
</gene>
<accession>A0A251QFR8</accession>
<protein>
    <recommendedName>
        <fullName evidence="10">RING-type domain-containing protein</fullName>
    </recommendedName>
</protein>
<dbReference type="EMBL" id="CM007652">
    <property type="protein sequence ID" value="ONI22250.1"/>
    <property type="molecule type" value="Genomic_DNA"/>
</dbReference>
<dbReference type="PROSITE" id="PS50089">
    <property type="entry name" value="ZF_RING_2"/>
    <property type="match status" value="1"/>
</dbReference>
<evidence type="ECO:0000256" key="6">
    <source>
        <dbReference type="ARBA" id="ARBA00022989"/>
    </source>
</evidence>
<organism evidence="11 12">
    <name type="scientific">Prunus persica</name>
    <name type="common">Peach</name>
    <name type="synonym">Amygdalus persica</name>
    <dbReference type="NCBI Taxonomy" id="3760"/>
    <lineage>
        <taxon>Eukaryota</taxon>
        <taxon>Viridiplantae</taxon>
        <taxon>Streptophyta</taxon>
        <taxon>Embryophyta</taxon>
        <taxon>Tracheophyta</taxon>
        <taxon>Spermatophyta</taxon>
        <taxon>Magnoliopsida</taxon>
        <taxon>eudicotyledons</taxon>
        <taxon>Gunneridae</taxon>
        <taxon>Pentapetalae</taxon>
        <taxon>rosids</taxon>
        <taxon>fabids</taxon>
        <taxon>Rosales</taxon>
        <taxon>Rosaceae</taxon>
        <taxon>Amygdaloideae</taxon>
        <taxon>Amygdaleae</taxon>
        <taxon>Prunus</taxon>
    </lineage>
</organism>
<dbReference type="SUPFAM" id="SSF57850">
    <property type="entry name" value="RING/U-box"/>
    <property type="match status" value="1"/>
</dbReference>
<keyword evidence="9" id="KW-0732">Signal</keyword>
<keyword evidence="3" id="KW-0479">Metal-binding</keyword>
<keyword evidence="12" id="KW-1185">Reference proteome</keyword>
<feature type="chain" id="PRO_5012242181" description="RING-type domain-containing protein" evidence="9">
    <location>
        <begin position="24"/>
        <end position="203"/>
    </location>
</feature>
<comment type="subcellular location">
    <subcellularLocation>
        <location evidence="1">Membrane</location>
        <topology evidence="1">Single-pass membrane protein</topology>
    </subcellularLocation>
</comment>
<dbReference type="GO" id="GO:0008270">
    <property type="term" value="F:zinc ion binding"/>
    <property type="evidence" value="ECO:0007669"/>
    <property type="project" value="UniProtKB-KW"/>
</dbReference>
<dbReference type="Gene3D" id="3.30.40.10">
    <property type="entry name" value="Zinc/RING finger domain, C3HC4 (zinc finger)"/>
    <property type="match status" value="1"/>
</dbReference>
<keyword evidence="2" id="KW-0812">Transmembrane</keyword>
<dbReference type="FunFam" id="3.30.40.10:FF:000388">
    <property type="entry name" value="Putative RING zinc finger domain superfamily protein"/>
    <property type="match status" value="1"/>
</dbReference>
<feature type="signal peptide" evidence="9">
    <location>
        <begin position="1"/>
        <end position="23"/>
    </location>
</feature>
<dbReference type="InterPro" id="IPR051653">
    <property type="entry name" value="E3_ligase_sorting_rcpt"/>
</dbReference>
<evidence type="ECO:0000256" key="7">
    <source>
        <dbReference type="ARBA" id="ARBA00023136"/>
    </source>
</evidence>
<dbReference type="Gramene" id="ONI22250">
    <property type="protein sequence ID" value="ONI22250"/>
    <property type="gene ID" value="PRUPE_2G117000"/>
</dbReference>
<dbReference type="SMART" id="SM00184">
    <property type="entry name" value="RING"/>
    <property type="match status" value="1"/>
</dbReference>
<evidence type="ECO:0000259" key="10">
    <source>
        <dbReference type="PROSITE" id="PS50089"/>
    </source>
</evidence>
<dbReference type="InterPro" id="IPR001841">
    <property type="entry name" value="Znf_RING"/>
</dbReference>
<dbReference type="GO" id="GO:0016020">
    <property type="term" value="C:membrane"/>
    <property type="evidence" value="ECO:0007669"/>
    <property type="project" value="UniProtKB-SubCell"/>
</dbReference>
<evidence type="ECO:0000313" key="12">
    <source>
        <dbReference type="Proteomes" id="UP000006882"/>
    </source>
</evidence>
<keyword evidence="5" id="KW-0862">Zinc</keyword>
<sequence length="203" mass="22915">MHCCSNFSFQIFFFSCLFLVCLADFTCDIFCCSYNFHFIILQLSERLHGGLVNERGPRSFCSSRLHANGTCSCETSLMAEISSIHATVLRIIMLTEALNEILDEIRHVPLSLSQSMLSPPAPENVVNSFPLKNHKSEITESKAQDAQECYICLSEYNEGDKIRVLPCCHEFHMECVDRWLKEKQGVCPLCRGDVCKGIAESSD</sequence>
<evidence type="ECO:0000256" key="4">
    <source>
        <dbReference type="ARBA" id="ARBA00022771"/>
    </source>
</evidence>
<dbReference type="Proteomes" id="UP000006882">
    <property type="component" value="Chromosome G2"/>
</dbReference>
<dbReference type="Pfam" id="PF13639">
    <property type="entry name" value="zf-RING_2"/>
    <property type="match status" value="1"/>
</dbReference>
<dbReference type="AlphaFoldDB" id="A0A251QFR8"/>
<name>A0A251QFR8_PRUPE</name>
<evidence type="ECO:0000256" key="2">
    <source>
        <dbReference type="ARBA" id="ARBA00022692"/>
    </source>
</evidence>
<evidence type="ECO:0000313" key="11">
    <source>
        <dbReference type="EMBL" id="ONI22250.1"/>
    </source>
</evidence>
<feature type="domain" description="RING-type" evidence="10">
    <location>
        <begin position="149"/>
        <end position="191"/>
    </location>
</feature>
<dbReference type="PANTHER" id="PTHR47168:SF1">
    <property type="entry name" value="OS02G0798600 PROTEIN"/>
    <property type="match status" value="1"/>
</dbReference>
<evidence type="ECO:0000256" key="3">
    <source>
        <dbReference type="ARBA" id="ARBA00022723"/>
    </source>
</evidence>
<evidence type="ECO:0000256" key="1">
    <source>
        <dbReference type="ARBA" id="ARBA00004167"/>
    </source>
</evidence>
<reference evidence="11 12" key="1">
    <citation type="journal article" date="2013" name="Nat. Genet.">
        <title>The high-quality draft genome of peach (Prunus persica) identifies unique patterns of genetic diversity, domestication and genome evolution.</title>
        <authorList>
            <consortium name="International Peach Genome Initiative"/>
            <person name="Verde I."/>
            <person name="Abbott A.G."/>
            <person name="Scalabrin S."/>
            <person name="Jung S."/>
            <person name="Shu S."/>
            <person name="Marroni F."/>
            <person name="Zhebentyayeva T."/>
            <person name="Dettori M.T."/>
            <person name="Grimwood J."/>
            <person name="Cattonaro F."/>
            <person name="Zuccolo A."/>
            <person name="Rossini L."/>
            <person name="Jenkins J."/>
            <person name="Vendramin E."/>
            <person name="Meisel L.A."/>
            <person name="Decroocq V."/>
            <person name="Sosinski B."/>
            <person name="Prochnik S."/>
            <person name="Mitros T."/>
            <person name="Policriti A."/>
            <person name="Cipriani G."/>
            <person name="Dondini L."/>
            <person name="Ficklin S."/>
            <person name="Goodstein D.M."/>
            <person name="Xuan P."/>
            <person name="Del Fabbro C."/>
            <person name="Aramini V."/>
            <person name="Copetti D."/>
            <person name="Gonzalez S."/>
            <person name="Horner D.S."/>
            <person name="Falchi R."/>
            <person name="Lucas S."/>
            <person name="Mica E."/>
            <person name="Maldonado J."/>
            <person name="Lazzari B."/>
            <person name="Bielenberg D."/>
            <person name="Pirona R."/>
            <person name="Miculan M."/>
            <person name="Barakat A."/>
            <person name="Testolin R."/>
            <person name="Stella A."/>
            <person name="Tartarini S."/>
            <person name="Tonutti P."/>
            <person name="Arus P."/>
            <person name="Orellana A."/>
            <person name="Wells C."/>
            <person name="Main D."/>
            <person name="Vizzotto G."/>
            <person name="Silva H."/>
            <person name="Salamini F."/>
            <person name="Schmutz J."/>
            <person name="Morgante M."/>
            <person name="Rokhsar D.S."/>
        </authorList>
    </citation>
    <scope>NUCLEOTIDE SEQUENCE [LARGE SCALE GENOMIC DNA]</scope>
    <source>
        <strain evidence="12">cv. Nemared</strain>
    </source>
</reference>